<proteinExistence type="predicted"/>
<feature type="region of interest" description="Disordered" evidence="1">
    <location>
        <begin position="40"/>
        <end position="71"/>
    </location>
</feature>
<gene>
    <name evidence="2" type="ORF">EZS28_020760</name>
</gene>
<feature type="region of interest" description="Disordered" evidence="1">
    <location>
        <begin position="95"/>
        <end position="161"/>
    </location>
</feature>
<evidence type="ECO:0000313" key="2">
    <source>
        <dbReference type="EMBL" id="KAA6383713.1"/>
    </source>
</evidence>
<accession>A0A5J4VN75</accession>
<evidence type="ECO:0000256" key="1">
    <source>
        <dbReference type="SAM" id="MobiDB-lite"/>
    </source>
</evidence>
<feature type="compositionally biased region" description="Polar residues" evidence="1">
    <location>
        <begin position="144"/>
        <end position="153"/>
    </location>
</feature>
<feature type="compositionally biased region" description="Acidic residues" evidence="1">
    <location>
        <begin position="60"/>
        <end position="71"/>
    </location>
</feature>
<sequence>MAISLMKFFLTELSKEETGSQQEEGIRMRAEISFDQYTDAMQMESDEDENYNDSQAPNSIDDEDSFDMQASGDEEILNQQFQPFRRQRDQLEDLIESETDSENEEAQCRRIQRRRLNNSDKESLKENSEEKNDPLSPQDPDTKSLLQKFTPQPSKKDKDNQNLAIQMVEARQHQRAKDYESLDAQIDEDRLKIFREQTRDDFLPLISEEFPRLVEGERDPQHGISVKNLVAAQRTQVNTLRAVFQLGKEETAKRILDSLKLIAGATTETQSLRKQNMGIRSDRFNYNKKPSSAALKSKDKKELKESGAISARNNGKNKCYIKVNRELRGYLAFGYIKNSCAYLGNPFGLKTASYIFNQYLLPAITQVRKKGI</sequence>
<reference evidence="2 3" key="1">
    <citation type="submission" date="2019-03" db="EMBL/GenBank/DDBJ databases">
        <title>Single cell metagenomics reveals metabolic interactions within the superorganism composed of flagellate Streblomastix strix and complex community of Bacteroidetes bacteria on its surface.</title>
        <authorList>
            <person name="Treitli S.C."/>
            <person name="Kolisko M."/>
            <person name="Husnik F."/>
            <person name="Keeling P."/>
            <person name="Hampl V."/>
        </authorList>
    </citation>
    <scope>NUCLEOTIDE SEQUENCE [LARGE SCALE GENOMIC DNA]</scope>
    <source>
        <strain evidence="2">ST1C</strain>
    </source>
</reference>
<feature type="compositionally biased region" description="Acidic residues" evidence="1">
    <location>
        <begin position="95"/>
        <end position="105"/>
    </location>
</feature>
<dbReference type="AlphaFoldDB" id="A0A5J4VN75"/>
<evidence type="ECO:0000313" key="3">
    <source>
        <dbReference type="Proteomes" id="UP000324800"/>
    </source>
</evidence>
<organism evidence="2 3">
    <name type="scientific">Streblomastix strix</name>
    <dbReference type="NCBI Taxonomy" id="222440"/>
    <lineage>
        <taxon>Eukaryota</taxon>
        <taxon>Metamonada</taxon>
        <taxon>Preaxostyla</taxon>
        <taxon>Oxymonadida</taxon>
        <taxon>Streblomastigidae</taxon>
        <taxon>Streblomastix</taxon>
    </lineage>
</organism>
<protein>
    <submittedName>
        <fullName evidence="2">Uncharacterized protein</fullName>
    </submittedName>
</protein>
<name>A0A5J4VN75_9EUKA</name>
<dbReference type="Proteomes" id="UP000324800">
    <property type="component" value="Unassembled WGS sequence"/>
</dbReference>
<comment type="caution">
    <text evidence="2">The sequence shown here is derived from an EMBL/GenBank/DDBJ whole genome shotgun (WGS) entry which is preliminary data.</text>
</comment>
<dbReference type="EMBL" id="SNRW01006108">
    <property type="protein sequence ID" value="KAA6383713.1"/>
    <property type="molecule type" value="Genomic_DNA"/>
</dbReference>
<feature type="compositionally biased region" description="Basic and acidic residues" evidence="1">
    <location>
        <begin position="117"/>
        <end position="133"/>
    </location>
</feature>